<proteinExistence type="predicted"/>
<dbReference type="OrthoDB" id="242341at2759"/>
<protein>
    <submittedName>
        <fullName evidence="1">Uncharacterized protein</fullName>
    </submittedName>
</protein>
<dbReference type="GeneID" id="40319432"/>
<evidence type="ECO:0000313" key="2">
    <source>
        <dbReference type="Proteomes" id="UP000284403"/>
    </source>
</evidence>
<dbReference type="AlphaFoldDB" id="A0A422P9U2"/>
<dbReference type="EMBL" id="MKKU01000362">
    <property type="protein sequence ID" value="RNF14489.1"/>
    <property type="molecule type" value="Genomic_DNA"/>
</dbReference>
<dbReference type="RefSeq" id="XP_029227168.1">
    <property type="nucleotide sequence ID" value="XM_029372711.1"/>
</dbReference>
<accession>A0A422P9U2</accession>
<gene>
    <name evidence="1" type="ORF">Tco025E_05821</name>
</gene>
<name>A0A422P9U2_9TRYP</name>
<dbReference type="Proteomes" id="UP000284403">
    <property type="component" value="Unassembled WGS sequence"/>
</dbReference>
<reference evidence="1 2" key="1">
    <citation type="journal article" date="2018" name="BMC Genomics">
        <title>Genomic comparison of Trypanosoma conorhini and Trypanosoma rangeli to Trypanosoma cruzi strains of high and low virulence.</title>
        <authorList>
            <person name="Bradwell K.R."/>
            <person name="Koparde V.N."/>
            <person name="Matveyev A.V."/>
            <person name="Serrano M.G."/>
            <person name="Alves J.M."/>
            <person name="Parikh H."/>
            <person name="Huang B."/>
            <person name="Lee V."/>
            <person name="Espinosa-Alvarez O."/>
            <person name="Ortiz P.A."/>
            <person name="Costa-Martins A.G."/>
            <person name="Teixeira M.M."/>
            <person name="Buck G.A."/>
        </authorList>
    </citation>
    <scope>NUCLEOTIDE SEQUENCE [LARGE SCALE GENOMIC DNA]</scope>
    <source>
        <strain evidence="1 2">025E</strain>
    </source>
</reference>
<evidence type="ECO:0000313" key="1">
    <source>
        <dbReference type="EMBL" id="RNF14489.1"/>
    </source>
</evidence>
<sequence length="220" mass="23279">MPRSTFLGAKRAREEPSFCERPMAYRVTAPLRRRVPCVIERDAVAKSAGPSVPACAVCPTVDKGGPSFSGALGWPSHAALSPVESRPLGHRRNVCQLLTLSASPQDAGTASPAHGQVEVDVTRGDTGKHYCFTFHVPAPGPPSSAGKDKAINVAYRHAVLRALLNQVSLAAALAVDRAWVVVYHGKNVLSDAGAELLVSALLSKSHQRIPLALFYGVDSV</sequence>
<organism evidence="1 2">
    <name type="scientific">Trypanosoma conorhini</name>
    <dbReference type="NCBI Taxonomy" id="83891"/>
    <lineage>
        <taxon>Eukaryota</taxon>
        <taxon>Discoba</taxon>
        <taxon>Euglenozoa</taxon>
        <taxon>Kinetoplastea</taxon>
        <taxon>Metakinetoplastina</taxon>
        <taxon>Trypanosomatida</taxon>
        <taxon>Trypanosomatidae</taxon>
        <taxon>Trypanosoma</taxon>
    </lineage>
</organism>
<comment type="caution">
    <text evidence="1">The sequence shown here is derived from an EMBL/GenBank/DDBJ whole genome shotgun (WGS) entry which is preliminary data.</text>
</comment>
<keyword evidence="2" id="KW-1185">Reference proteome</keyword>